<dbReference type="RefSeq" id="WP_269283069.1">
    <property type="nucleotide sequence ID" value="NZ_JAPVOI010000004.1"/>
</dbReference>
<accession>A0ABT4KL35</accession>
<proteinExistence type="predicted"/>
<evidence type="ECO:0000313" key="2">
    <source>
        <dbReference type="EMBL" id="MCZ4092559.1"/>
    </source>
</evidence>
<reference evidence="2" key="1">
    <citation type="submission" date="2022-10" db="EMBL/GenBank/DDBJ databases">
        <title>Whole genome sequencing of three plant growth promoting bacteria isolated from Vachellia tortilis subsp. raddiana in Morocco.</title>
        <authorList>
            <person name="Hnini M."/>
            <person name="Zouagui R."/>
            <person name="Zouagui H."/>
            <person name="Chemao Elfihri M.-W."/>
            <person name="Ibrahimi A."/>
            <person name="Sbabou L."/>
            <person name="Aurag J."/>
        </authorList>
    </citation>
    <scope>NUCLEOTIDE SEQUENCE</scope>
    <source>
        <strain evidence="2">LMR678</strain>
    </source>
</reference>
<gene>
    <name evidence="2" type="ORF">O3W52_21575</name>
</gene>
<protein>
    <submittedName>
        <fullName evidence="2">Uncharacterized protein</fullName>
    </submittedName>
</protein>
<dbReference type="EMBL" id="JAPVOI010000004">
    <property type="protein sequence ID" value="MCZ4092559.1"/>
    <property type="molecule type" value="Genomic_DNA"/>
</dbReference>
<comment type="caution">
    <text evidence="2">The sequence shown here is derived from an EMBL/GenBank/DDBJ whole genome shotgun (WGS) entry which is preliminary data.</text>
</comment>
<keyword evidence="3" id="KW-1185">Reference proteome</keyword>
<dbReference type="Proteomes" id="UP001079430">
    <property type="component" value="Unassembled WGS sequence"/>
</dbReference>
<organism evidence="2 3">
    <name type="scientific">Sinorhizobium psoraleae</name>
    <dbReference type="NCBI Taxonomy" id="520838"/>
    <lineage>
        <taxon>Bacteria</taxon>
        <taxon>Pseudomonadati</taxon>
        <taxon>Pseudomonadota</taxon>
        <taxon>Alphaproteobacteria</taxon>
        <taxon>Hyphomicrobiales</taxon>
        <taxon>Rhizobiaceae</taxon>
        <taxon>Sinorhizobium/Ensifer group</taxon>
        <taxon>Sinorhizobium</taxon>
    </lineage>
</organism>
<sequence>MAAAPRILSDASRSLFRSGASPATYGAAPHRETRGGCRNPLFDDGLISSSGNQPPESKRLPKQPSHQDKIPILDLRNNPIHFALARAGKGQSFRSPI</sequence>
<evidence type="ECO:0000256" key="1">
    <source>
        <dbReference type="SAM" id="MobiDB-lite"/>
    </source>
</evidence>
<name>A0ABT4KL35_9HYPH</name>
<evidence type="ECO:0000313" key="3">
    <source>
        <dbReference type="Proteomes" id="UP001079430"/>
    </source>
</evidence>
<feature type="region of interest" description="Disordered" evidence="1">
    <location>
        <begin position="1"/>
        <end position="70"/>
    </location>
</feature>